<feature type="chain" id="PRO_5035421260" description="TRP C-terminal domain-containing protein" evidence="3">
    <location>
        <begin position="18"/>
        <end position="1197"/>
    </location>
</feature>
<feature type="compositionally biased region" description="Low complexity" evidence="1">
    <location>
        <begin position="1089"/>
        <end position="1107"/>
    </location>
</feature>
<sequence length="1197" mass="128558">MRLALLFFLSSLNTVAASIYSPSISRCGVSSSDTDPSSLINISQAWAQIFPPARAKELSLAGSESGKNVLRINLIGETGSDLVGFSNETGKLATLFQKTEDLTFNVWSTATFLCNSLFPASPLPYPYIPQNTTYCPLSAGPLAINISVPLSHHFGLATLENEFRIVDSSVPARELACIRFELSPYYPSDWYWSMILWIPAGLAIGYWISSWAGRFAAGWVVGKVGDSSAGEDDVDARVGLSSSGGSGGRSGGGRKWGTMLVSGLSGERLGVSGGLLRFITPGFRDVIWHLQFISVLGMTAVQWPNFAYPILATTSWSNLVGNVTLVQGDNPESKRRDLLAIRPSPIPENFVDQFNSLDSPLHMDSSASNMFMNMRNSASGLESYATAIGLRSRDMYGTCVALFLAIAAGIIGFSLLFWIGHAIVDVLFLSGSSRQSNNNNPAIHLAATTTGTAQSRKSMGGGHRASESYSYSEYDMSLGKKSGVESVPPTPGASSALNFGAGIASSGPSQATRQTRWKKGWAKFKLKGPMGAFHFAALCGNLVRILILFHLPLTLFSVYQWTIRDVASLASVILSALTFAVFSVLLPIYLLIQVSTTPTAKLYDAMRTLLSLGPLYNIYAQGNQLYQALRFVASLATGIAIGAGQKNGTAQAVVLLVIEIAFGLVTTIWQPWRPGAGMVVPGFLFTVIRIASTVLLLIMSPAINIGHAVSGWIAYTILILQGVALLAFLVMLLSKVMEGLIRLFGNVKFADSTHALDGGLFAAFGGLSQASRRKRRKAGKASTINRDSMAGSVNTQMMLDRFSTHTTAGPISPDGIGNTGYFPGQTPGGWPVLRSPNTGYAPVDSSHEEVLQDETAPRGFSVIRGGKATYKDPYRSVPADAGPSTPNDFSYQLRPILSPTQTSRQGAGPSGRHSRTKSQTAVIESLPSSHSDSPKSMYPPLGGSGENTPTWSPTTTPTAESFFARDFARPAASQRNPRDERQQVESPTSEQGESGKRSRPTSWFGLGSRRNTQVDSDEEEELDDYGARVDPEPSRHGNWFSSLGLSSDKRTRSSVDEQRVDENALRKSNDVVLNDEPNTRSFKVNRNKSSSTSRTSQSVPPSPTVVTMPDLPQEALRQASQPQRSFVVKRANQSGQNSANASQQASPVGLPAALPIALDANKPEPTGKSFVVNRQNRPGPAVSFAPPTSWNPPPSSR</sequence>
<feature type="transmembrane region" description="Helical" evidence="2">
    <location>
        <begin position="625"/>
        <end position="643"/>
    </location>
</feature>
<keyword evidence="2" id="KW-1133">Transmembrane helix</keyword>
<keyword evidence="2" id="KW-0812">Transmembrane</keyword>
<feature type="transmembrane region" description="Helical" evidence="2">
    <location>
        <begin position="400"/>
        <end position="424"/>
    </location>
</feature>
<comment type="caution">
    <text evidence="5">The sequence shown here is derived from an EMBL/GenBank/DDBJ whole genome shotgun (WGS) entry which is preliminary data.</text>
</comment>
<protein>
    <recommendedName>
        <fullName evidence="4">TRP C-terminal domain-containing protein</fullName>
    </recommendedName>
</protein>
<feature type="compositionally biased region" description="Low complexity" evidence="1">
    <location>
        <begin position="925"/>
        <end position="939"/>
    </location>
</feature>
<feature type="transmembrane region" description="Helical" evidence="2">
    <location>
        <begin position="712"/>
        <end position="733"/>
    </location>
</feature>
<organism evidence="5 6">
    <name type="scientific">Filobasidium floriforme</name>
    <dbReference type="NCBI Taxonomy" id="5210"/>
    <lineage>
        <taxon>Eukaryota</taxon>
        <taxon>Fungi</taxon>
        <taxon>Dikarya</taxon>
        <taxon>Basidiomycota</taxon>
        <taxon>Agaricomycotina</taxon>
        <taxon>Tremellomycetes</taxon>
        <taxon>Filobasidiales</taxon>
        <taxon>Filobasidiaceae</taxon>
        <taxon>Filobasidium</taxon>
    </lineage>
</organism>
<evidence type="ECO:0000256" key="3">
    <source>
        <dbReference type="SAM" id="SignalP"/>
    </source>
</evidence>
<reference evidence="5" key="1">
    <citation type="submission" date="2020-04" db="EMBL/GenBank/DDBJ databases">
        <title>Analysis of mating type loci in Filobasidium floriforme.</title>
        <authorList>
            <person name="Nowrousian M."/>
        </authorList>
    </citation>
    <scope>NUCLEOTIDE SEQUENCE</scope>
    <source>
        <strain evidence="5">CBS 6242</strain>
    </source>
</reference>
<dbReference type="PANTHER" id="PTHR31145:SF6">
    <property type="entry name" value="INTEGRAL MEMBRANE PROTEIN (AFU_ORTHOLOGUE AFUA_7G01610)"/>
    <property type="match status" value="1"/>
</dbReference>
<dbReference type="Proteomes" id="UP000812966">
    <property type="component" value="Unassembled WGS sequence"/>
</dbReference>
<dbReference type="GO" id="GO:0016020">
    <property type="term" value="C:membrane"/>
    <property type="evidence" value="ECO:0007669"/>
    <property type="project" value="TreeGrafter"/>
</dbReference>
<keyword evidence="6" id="KW-1185">Reference proteome</keyword>
<feature type="transmembrane region" description="Helical" evidence="2">
    <location>
        <begin position="190"/>
        <end position="208"/>
    </location>
</feature>
<feature type="compositionally biased region" description="Polar residues" evidence="1">
    <location>
        <begin position="1079"/>
        <end position="1088"/>
    </location>
</feature>
<feature type="compositionally biased region" description="Basic and acidic residues" evidence="1">
    <location>
        <begin position="1025"/>
        <end position="1035"/>
    </location>
</feature>
<feature type="region of interest" description="Disordered" evidence="1">
    <location>
        <begin position="970"/>
        <end position="1197"/>
    </location>
</feature>
<feature type="signal peptide" evidence="3">
    <location>
        <begin position="1"/>
        <end position="17"/>
    </location>
</feature>
<dbReference type="EMBL" id="JABELV010000074">
    <property type="protein sequence ID" value="KAG7532112.1"/>
    <property type="molecule type" value="Genomic_DNA"/>
</dbReference>
<evidence type="ECO:0000256" key="2">
    <source>
        <dbReference type="SAM" id="Phobius"/>
    </source>
</evidence>
<feature type="region of interest" description="Disordered" evidence="1">
    <location>
        <begin position="836"/>
        <end position="958"/>
    </location>
</feature>
<feature type="transmembrane region" description="Helical" evidence="2">
    <location>
        <begin position="678"/>
        <end position="700"/>
    </location>
</feature>
<feature type="compositionally biased region" description="Low complexity" evidence="1">
    <location>
        <begin position="1131"/>
        <end position="1146"/>
    </location>
</feature>
<dbReference type="Pfam" id="PF06011">
    <property type="entry name" value="TRP"/>
    <property type="match status" value="1"/>
</dbReference>
<dbReference type="GO" id="GO:0055085">
    <property type="term" value="P:transmembrane transport"/>
    <property type="evidence" value="ECO:0007669"/>
    <property type="project" value="TreeGrafter"/>
</dbReference>
<evidence type="ECO:0000256" key="1">
    <source>
        <dbReference type="SAM" id="MobiDB-lite"/>
    </source>
</evidence>
<dbReference type="InterPro" id="IPR010308">
    <property type="entry name" value="TRP_C"/>
</dbReference>
<feature type="compositionally biased region" description="Basic and acidic residues" evidence="1">
    <location>
        <begin position="1047"/>
        <end position="1069"/>
    </location>
</feature>
<keyword evidence="3" id="KW-0732">Signal</keyword>
<feature type="transmembrane region" description="Helical" evidence="2">
    <location>
        <begin position="652"/>
        <end position="672"/>
    </location>
</feature>
<proteinExistence type="predicted"/>
<gene>
    <name evidence="5" type="ORF">FFLO_03854</name>
</gene>
<feature type="transmembrane region" description="Helical" evidence="2">
    <location>
        <begin position="533"/>
        <end position="559"/>
    </location>
</feature>
<feature type="compositionally biased region" description="Low complexity" evidence="1">
    <location>
        <begin position="948"/>
        <end position="958"/>
    </location>
</feature>
<dbReference type="AlphaFoldDB" id="A0A8K0JK11"/>
<name>A0A8K0JK11_9TREE</name>
<dbReference type="PANTHER" id="PTHR31145">
    <property type="entry name" value="INTEGRAL MEMBRANE PROTEIN (AFU_ORTHOLOGUE AFUA_7G01610)"/>
    <property type="match status" value="1"/>
</dbReference>
<feature type="transmembrane region" description="Helical" evidence="2">
    <location>
        <begin position="566"/>
        <end position="592"/>
    </location>
</feature>
<evidence type="ECO:0000313" key="5">
    <source>
        <dbReference type="EMBL" id="KAG7532112.1"/>
    </source>
</evidence>
<feature type="domain" description="TRP C-terminal" evidence="4">
    <location>
        <begin position="537"/>
        <end position="736"/>
    </location>
</feature>
<dbReference type="OrthoDB" id="5312224at2759"/>
<evidence type="ECO:0000313" key="6">
    <source>
        <dbReference type="Proteomes" id="UP000812966"/>
    </source>
</evidence>
<evidence type="ECO:0000259" key="4">
    <source>
        <dbReference type="Pfam" id="PF06011"/>
    </source>
</evidence>
<dbReference type="InterPro" id="IPR040241">
    <property type="entry name" value="TRP_Flc/Pkd2-like"/>
</dbReference>
<keyword evidence="2" id="KW-0472">Membrane</keyword>
<accession>A0A8K0JK11</accession>
<feature type="compositionally biased region" description="Acidic residues" evidence="1">
    <location>
        <begin position="1015"/>
        <end position="1024"/>
    </location>
</feature>